<evidence type="ECO:0000256" key="6">
    <source>
        <dbReference type="SAM" id="SignalP"/>
    </source>
</evidence>
<comment type="similarity">
    <text evidence="5">Belongs to the bacterial solute-binding protein PotD/PotF family.</text>
</comment>
<sequence>MACKFALVSTAVIGLMTASMGTASAEGALNIFTWGNYTSPELIKKFSDTYKVKVSITEYDSNDAALAKVRQGGTGFDIVVPSSPVMPVWIKEGLLLETRPDQMENFKNVDPRWVNVDFDKGRHYSVPWVWGATGVTVNTKAYKGDINTSALFMDPPKELAGKVNVVPEMSDVLALATYYVGGKQCTDDKAVLRKLRDTLSAAKKKWVSITYSNENQYAGGEFLAGVNWSGASYRSRMLDDAIKFGYPKEGFPLWTDSVAVLKDAKNVENAKLFQNFIMAPENAALISNFNRYNNGIMGSEQYMDPSLKNAPELFPSAELLSHGIFTIPCSPEVQAIYNKIWTEVMR</sequence>
<dbReference type="GO" id="GO:0042597">
    <property type="term" value="C:periplasmic space"/>
    <property type="evidence" value="ECO:0007669"/>
    <property type="project" value="UniProtKB-SubCell"/>
</dbReference>
<dbReference type="PANTHER" id="PTHR30222:SF12">
    <property type="entry name" value="NORSPERMIDINE SENSOR"/>
    <property type="match status" value="1"/>
</dbReference>
<gene>
    <name evidence="7" type="ORF">BJF95_04105</name>
</gene>
<feature type="signal peptide" evidence="6">
    <location>
        <begin position="1"/>
        <end position="25"/>
    </location>
</feature>
<organism evidence="7 8">
    <name type="scientific">Rhizobium oryziradicis</name>
    <dbReference type="NCBI Taxonomy" id="1867956"/>
    <lineage>
        <taxon>Bacteria</taxon>
        <taxon>Pseudomonadati</taxon>
        <taxon>Pseudomonadota</taxon>
        <taxon>Alphaproteobacteria</taxon>
        <taxon>Hyphomicrobiales</taxon>
        <taxon>Rhizobiaceae</taxon>
        <taxon>Rhizobium/Agrobacterium group</taxon>
        <taxon>Rhizobium</taxon>
    </lineage>
</organism>
<reference evidence="7 8" key="1">
    <citation type="submission" date="2016-09" db="EMBL/GenBank/DDBJ databases">
        <title>Rhizobium oryziradicis sp. nov., isolated from the root of rice.</title>
        <authorList>
            <person name="Zhao J."/>
            <person name="Zhang X."/>
        </authorList>
    </citation>
    <scope>NUCLEOTIDE SEQUENCE [LARGE SCALE GENOMIC DNA]</scope>
    <source>
        <strain evidence="7 8">N19</strain>
    </source>
</reference>
<name>A0A1Q8ZWD5_9HYPH</name>
<evidence type="ECO:0000313" key="7">
    <source>
        <dbReference type="EMBL" id="OLP46362.1"/>
    </source>
</evidence>
<keyword evidence="2 5" id="KW-0813">Transport</keyword>
<comment type="subcellular location">
    <subcellularLocation>
        <location evidence="1 5">Periplasm</location>
    </subcellularLocation>
</comment>
<keyword evidence="8" id="KW-1185">Reference proteome</keyword>
<feature type="chain" id="PRO_5013226162" description="Putrescine-binding periplasmic protein" evidence="6">
    <location>
        <begin position="26"/>
        <end position="346"/>
    </location>
</feature>
<dbReference type="SUPFAM" id="SSF53850">
    <property type="entry name" value="Periplasmic binding protein-like II"/>
    <property type="match status" value="1"/>
</dbReference>
<dbReference type="OrthoDB" id="9769319at2"/>
<keyword evidence="3 6" id="KW-0732">Signal</keyword>
<dbReference type="RefSeq" id="WP_075638033.1">
    <property type="nucleotide sequence ID" value="NZ_MKIM01000021.1"/>
</dbReference>
<evidence type="ECO:0000256" key="5">
    <source>
        <dbReference type="PIRNR" id="PIRNR019574"/>
    </source>
</evidence>
<dbReference type="STRING" id="1867956.BJF95_04105"/>
<evidence type="ECO:0000256" key="1">
    <source>
        <dbReference type="ARBA" id="ARBA00004418"/>
    </source>
</evidence>
<evidence type="ECO:0000313" key="8">
    <source>
        <dbReference type="Proteomes" id="UP000186894"/>
    </source>
</evidence>
<dbReference type="AlphaFoldDB" id="A0A1Q8ZWD5"/>
<dbReference type="Proteomes" id="UP000186894">
    <property type="component" value="Unassembled WGS sequence"/>
</dbReference>
<dbReference type="InterPro" id="IPR001188">
    <property type="entry name" value="Sperm_putr-bd"/>
</dbReference>
<dbReference type="GO" id="GO:0019808">
    <property type="term" value="F:polyamine binding"/>
    <property type="evidence" value="ECO:0007669"/>
    <property type="project" value="InterPro"/>
</dbReference>
<dbReference type="PIRSF" id="PIRSF019574">
    <property type="entry name" value="Periplasmic_polyamine_BP"/>
    <property type="match status" value="1"/>
</dbReference>
<dbReference type="InterPro" id="IPR006059">
    <property type="entry name" value="SBP"/>
</dbReference>
<evidence type="ECO:0000256" key="2">
    <source>
        <dbReference type="ARBA" id="ARBA00022448"/>
    </source>
</evidence>
<dbReference type="Gene3D" id="3.40.190.10">
    <property type="entry name" value="Periplasmic binding protein-like II"/>
    <property type="match status" value="2"/>
</dbReference>
<keyword evidence="4 5" id="KW-0574">Periplasm</keyword>
<comment type="caution">
    <text evidence="7">The sequence shown here is derived from an EMBL/GenBank/DDBJ whole genome shotgun (WGS) entry which is preliminary data.</text>
</comment>
<dbReference type="PRINTS" id="PR00909">
    <property type="entry name" value="SPERMDNBNDNG"/>
</dbReference>
<dbReference type="PANTHER" id="PTHR30222">
    <property type="entry name" value="SPERMIDINE/PUTRESCINE-BINDING PERIPLASMIC PROTEIN"/>
    <property type="match status" value="1"/>
</dbReference>
<evidence type="ECO:0000256" key="4">
    <source>
        <dbReference type="ARBA" id="ARBA00022764"/>
    </source>
</evidence>
<dbReference type="EMBL" id="MKIM01000021">
    <property type="protein sequence ID" value="OLP46362.1"/>
    <property type="molecule type" value="Genomic_DNA"/>
</dbReference>
<proteinExistence type="inferred from homology"/>
<protein>
    <recommendedName>
        <fullName evidence="5">Putrescine-binding periplasmic protein</fullName>
    </recommendedName>
</protein>
<comment type="function">
    <text evidence="5">Required for the activity of the bacterial periplasmic transport system of putrescine.</text>
</comment>
<accession>A0A1Q8ZWD5</accession>
<evidence type="ECO:0000256" key="3">
    <source>
        <dbReference type="ARBA" id="ARBA00022729"/>
    </source>
</evidence>
<dbReference type="Pfam" id="PF13416">
    <property type="entry name" value="SBP_bac_8"/>
    <property type="match status" value="1"/>
</dbReference>
<dbReference type="GO" id="GO:0015846">
    <property type="term" value="P:polyamine transport"/>
    <property type="evidence" value="ECO:0007669"/>
    <property type="project" value="InterPro"/>
</dbReference>